<protein>
    <submittedName>
        <fullName evidence="1">Uncharacterized protein</fullName>
    </submittedName>
</protein>
<evidence type="ECO:0000313" key="1">
    <source>
        <dbReference type="EMBL" id="KZT35218.1"/>
    </source>
</evidence>
<proteinExistence type="predicted"/>
<dbReference type="Proteomes" id="UP000076798">
    <property type="component" value="Unassembled WGS sequence"/>
</dbReference>
<dbReference type="AlphaFoldDB" id="A0A166ADC5"/>
<reference evidence="1 2" key="1">
    <citation type="journal article" date="2016" name="Mol. Biol. Evol.">
        <title>Comparative Genomics of Early-Diverging Mushroom-Forming Fungi Provides Insights into the Origins of Lignocellulose Decay Capabilities.</title>
        <authorList>
            <person name="Nagy L.G."/>
            <person name="Riley R."/>
            <person name="Tritt A."/>
            <person name="Adam C."/>
            <person name="Daum C."/>
            <person name="Floudas D."/>
            <person name="Sun H."/>
            <person name="Yadav J.S."/>
            <person name="Pangilinan J."/>
            <person name="Larsson K.H."/>
            <person name="Matsuura K."/>
            <person name="Barry K."/>
            <person name="Labutti K."/>
            <person name="Kuo R."/>
            <person name="Ohm R.A."/>
            <person name="Bhattacharya S.S."/>
            <person name="Shirouzu T."/>
            <person name="Yoshinaga Y."/>
            <person name="Martin F.M."/>
            <person name="Grigoriev I.V."/>
            <person name="Hibbett D.S."/>
        </authorList>
    </citation>
    <scope>NUCLEOTIDE SEQUENCE [LARGE SCALE GENOMIC DNA]</scope>
    <source>
        <strain evidence="1 2">HHB10207 ss-3</strain>
    </source>
</reference>
<dbReference type="EMBL" id="KV428148">
    <property type="protein sequence ID" value="KZT35218.1"/>
    <property type="molecule type" value="Genomic_DNA"/>
</dbReference>
<organism evidence="1 2">
    <name type="scientific">Sistotremastrum suecicum HHB10207 ss-3</name>
    <dbReference type="NCBI Taxonomy" id="1314776"/>
    <lineage>
        <taxon>Eukaryota</taxon>
        <taxon>Fungi</taxon>
        <taxon>Dikarya</taxon>
        <taxon>Basidiomycota</taxon>
        <taxon>Agaricomycotina</taxon>
        <taxon>Agaricomycetes</taxon>
        <taxon>Sistotremastrales</taxon>
        <taxon>Sistotremastraceae</taxon>
        <taxon>Sistotremastrum</taxon>
    </lineage>
</organism>
<sequence>MLVKTAISVSQTTHQDASACLAIVLFAVESVTAGWLSSVSRVEFLTSPSSPFVPLTLTPSTAPSPKASVILPTLSTLYPVGGHNFIILESSGSSKLPARHLQARC</sequence>
<accession>A0A166ADC5</accession>
<gene>
    <name evidence="1" type="ORF">SISSUDRAFT_1051752</name>
</gene>
<keyword evidence="2" id="KW-1185">Reference proteome</keyword>
<name>A0A166ADC5_9AGAM</name>
<evidence type="ECO:0000313" key="2">
    <source>
        <dbReference type="Proteomes" id="UP000076798"/>
    </source>
</evidence>